<dbReference type="PROSITE" id="PS00518">
    <property type="entry name" value="ZF_RING_1"/>
    <property type="match status" value="1"/>
</dbReference>
<dbReference type="InParanoid" id="W2SF85"/>
<dbReference type="Pfam" id="PF03366">
    <property type="entry name" value="YEATS"/>
    <property type="match status" value="1"/>
</dbReference>
<evidence type="ECO:0000256" key="4">
    <source>
        <dbReference type="ARBA" id="ARBA00023242"/>
    </source>
</evidence>
<dbReference type="Gene3D" id="3.30.40.10">
    <property type="entry name" value="Zinc/RING finger domain, C3HC4 (zinc finger)"/>
    <property type="match status" value="1"/>
</dbReference>
<keyword evidence="4 6" id="KW-0539">Nucleus</keyword>
<evidence type="ECO:0000256" key="1">
    <source>
        <dbReference type="ARBA" id="ARBA00022723"/>
    </source>
</evidence>
<organism evidence="10 11">
    <name type="scientific">Cyphellophora europaea (strain CBS 101466)</name>
    <name type="common">Phialophora europaea</name>
    <dbReference type="NCBI Taxonomy" id="1220924"/>
    <lineage>
        <taxon>Eukaryota</taxon>
        <taxon>Fungi</taxon>
        <taxon>Dikarya</taxon>
        <taxon>Ascomycota</taxon>
        <taxon>Pezizomycotina</taxon>
        <taxon>Eurotiomycetes</taxon>
        <taxon>Chaetothyriomycetidae</taxon>
        <taxon>Chaetothyriales</taxon>
        <taxon>Cyphellophoraceae</taxon>
        <taxon>Cyphellophora</taxon>
    </lineage>
</organism>
<dbReference type="Proteomes" id="UP000030752">
    <property type="component" value="Unassembled WGS sequence"/>
</dbReference>
<dbReference type="GO" id="GO:0006325">
    <property type="term" value="P:chromatin organization"/>
    <property type="evidence" value="ECO:0007669"/>
    <property type="project" value="UniProtKB-KW"/>
</dbReference>
<dbReference type="SMART" id="SM00184">
    <property type="entry name" value="RING"/>
    <property type="match status" value="1"/>
</dbReference>
<dbReference type="GO" id="GO:0006355">
    <property type="term" value="P:regulation of DNA-templated transcription"/>
    <property type="evidence" value="ECO:0007669"/>
    <property type="project" value="InterPro"/>
</dbReference>
<keyword evidence="7" id="KW-0804">Transcription</keyword>
<dbReference type="InterPro" id="IPR038704">
    <property type="entry name" value="YEAST_sf"/>
</dbReference>
<evidence type="ECO:0000256" key="2">
    <source>
        <dbReference type="ARBA" id="ARBA00022771"/>
    </source>
</evidence>
<dbReference type="InterPro" id="IPR017907">
    <property type="entry name" value="Znf_RING_CS"/>
</dbReference>
<keyword evidence="7" id="KW-0963">Cytoplasm</keyword>
<dbReference type="HOGENOM" id="CLU_069176_0_0_1"/>
<dbReference type="EMBL" id="KB822711">
    <property type="protein sequence ID" value="ETN46564.1"/>
    <property type="molecule type" value="Genomic_DNA"/>
</dbReference>
<evidence type="ECO:0000259" key="9">
    <source>
        <dbReference type="PROSITE" id="PS51037"/>
    </source>
</evidence>
<dbReference type="AlphaFoldDB" id="W2SF85"/>
<evidence type="ECO:0000256" key="3">
    <source>
        <dbReference type="ARBA" id="ARBA00022833"/>
    </source>
</evidence>
<dbReference type="GeneID" id="19968088"/>
<dbReference type="SUPFAM" id="SSF57850">
    <property type="entry name" value="RING/U-box"/>
    <property type="match status" value="1"/>
</dbReference>
<dbReference type="eggNOG" id="ENOG502S7YC">
    <property type="taxonomic scope" value="Eukaryota"/>
</dbReference>
<reference evidence="10 11" key="1">
    <citation type="submission" date="2013-03" db="EMBL/GenBank/DDBJ databases">
        <title>The Genome Sequence of Phialophora europaea CBS 101466.</title>
        <authorList>
            <consortium name="The Broad Institute Genomics Platform"/>
            <person name="Cuomo C."/>
            <person name="de Hoog S."/>
            <person name="Gorbushina A."/>
            <person name="Walker B."/>
            <person name="Young S.K."/>
            <person name="Zeng Q."/>
            <person name="Gargeya S."/>
            <person name="Fitzgerald M."/>
            <person name="Haas B."/>
            <person name="Abouelleil A."/>
            <person name="Allen A.W."/>
            <person name="Alvarado L."/>
            <person name="Arachchi H.M."/>
            <person name="Berlin A.M."/>
            <person name="Chapman S.B."/>
            <person name="Gainer-Dewar J."/>
            <person name="Goldberg J."/>
            <person name="Griggs A."/>
            <person name="Gujja S."/>
            <person name="Hansen M."/>
            <person name="Howarth C."/>
            <person name="Imamovic A."/>
            <person name="Ireland A."/>
            <person name="Larimer J."/>
            <person name="McCowan C."/>
            <person name="Murphy C."/>
            <person name="Pearson M."/>
            <person name="Poon T.W."/>
            <person name="Priest M."/>
            <person name="Roberts A."/>
            <person name="Saif S."/>
            <person name="Shea T."/>
            <person name="Sisk P."/>
            <person name="Sykes S."/>
            <person name="Wortman J."/>
            <person name="Nusbaum C."/>
            <person name="Birren B."/>
        </authorList>
    </citation>
    <scope>NUCLEOTIDE SEQUENCE [LARGE SCALE GENOMIC DNA]</scope>
    <source>
        <strain evidence="10 11">CBS 101466</strain>
    </source>
</reference>
<name>W2SF85_CYPE1</name>
<dbReference type="GO" id="GO:0000812">
    <property type="term" value="C:Swr1 complex"/>
    <property type="evidence" value="ECO:0007669"/>
    <property type="project" value="UniProtKB-UniRule"/>
</dbReference>
<evidence type="ECO:0000259" key="8">
    <source>
        <dbReference type="PROSITE" id="PS50089"/>
    </source>
</evidence>
<keyword evidence="2 5" id="KW-0863">Zinc-finger</keyword>
<dbReference type="GO" id="GO:0008270">
    <property type="term" value="F:zinc ion binding"/>
    <property type="evidence" value="ECO:0007669"/>
    <property type="project" value="UniProtKB-KW"/>
</dbReference>
<dbReference type="PANTHER" id="PTHR23195">
    <property type="entry name" value="YEATS DOMAIN"/>
    <property type="match status" value="1"/>
</dbReference>
<dbReference type="GO" id="GO:0006281">
    <property type="term" value="P:DNA repair"/>
    <property type="evidence" value="ECO:0007669"/>
    <property type="project" value="UniProtKB-UniRule"/>
</dbReference>
<protein>
    <recommendedName>
        <fullName evidence="7">Protein AF-9 homolog</fullName>
    </recommendedName>
</protein>
<dbReference type="VEuPathDB" id="FungiDB:HMPREF1541_00749"/>
<feature type="domain" description="YEATS" evidence="9">
    <location>
        <begin position="127"/>
        <end position="297"/>
    </location>
</feature>
<evidence type="ECO:0000256" key="6">
    <source>
        <dbReference type="PROSITE-ProRule" id="PRU00376"/>
    </source>
</evidence>
<dbReference type="STRING" id="1220924.W2SF85"/>
<dbReference type="PROSITE" id="PS50089">
    <property type="entry name" value="ZF_RING_2"/>
    <property type="match status" value="1"/>
</dbReference>
<evidence type="ECO:0000313" key="11">
    <source>
        <dbReference type="Proteomes" id="UP000030752"/>
    </source>
</evidence>
<keyword evidence="7" id="KW-0234">DNA repair</keyword>
<dbReference type="OrthoDB" id="1630758at2759"/>
<accession>W2SF85</accession>
<keyword evidence="7" id="KW-0227">DNA damage</keyword>
<comment type="function">
    <text evidence="7">Component of the SWR1 complex which mediates the ATP-dependent exchange of histone H2A for an H2A variant leading to transcriptional regulation of selected genes by chromatin remodeling. Component of the NuA4 histone acetyltransferase complex which is involved in transcriptional activation of selected genes principally by acetylation of nucleosomal histones H4 and H2A. The NuA4 complex is also involved in DNA repair. Yaf9 may also be required for viability in conditions in which the structural integrity of the spindle is compromised.</text>
</comment>
<keyword evidence="7" id="KW-0010">Activator</keyword>
<dbReference type="InterPro" id="IPR001841">
    <property type="entry name" value="Znf_RING"/>
</dbReference>
<keyword evidence="7" id="KW-0156">Chromatin regulator</keyword>
<keyword evidence="3" id="KW-0862">Zinc</keyword>
<comment type="domain">
    <text evidence="7">The coiled-coil domain is required for assembly into the NuA4 complex.</text>
</comment>
<evidence type="ECO:0000313" key="10">
    <source>
        <dbReference type="EMBL" id="ETN46564.1"/>
    </source>
</evidence>
<dbReference type="InterPro" id="IPR013083">
    <property type="entry name" value="Znf_RING/FYVE/PHD"/>
</dbReference>
<dbReference type="PROSITE" id="PS51037">
    <property type="entry name" value="YEATS"/>
    <property type="match status" value="1"/>
</dbReference>
<dbReference type="Gene3D" id="2.60.40.1970">
    <property type="entry name" value="YEATS domain"/>
    <property type="match status" value="1"/>
</dbReference>
<evidence type="ECO:0000256" key="7">
    <source>
        <dbReference type="RuleBase" id="RU367117"/>
    </source>
</evidence>
<comment type="subcellular location">
    <subcellularLocation>
        <location evidence="7">Nucleus</location>
    </subcellularLocation>
    <subcellularLocation>
        <location evidence="7">Cytoplasm</location>
    </subcellularLocation>
</comment>
<proteinExistence type="inferred from homology"/>
<evidence type="ECO:0000256" key="5">
    <source>
        <dbReference type="PROSITE-ProRule" id="PRU00175"/>
    </source>
</evidence>
<comment type="subunit">
    <text evidence="7">Component of the SWR1 chromatin-remodeling complex and of the NuA4 histone acetyltransferase complex.</text>
</comment>
<dbReference type="InterPro" id="IPR055129">
    <property type="entry name" value="YEATS_dom"/>
</dbReference>
<keyword evidence="1" id="KW-0479">Metal-binding</keyword>
<gene>
    <name evidence="7" type="primary">YAF9</name>
    <name evidence="10" type="ORF">HMPREF1541_00749</name>
</gene>
<comment type="similarity">
    <text evidence="7">Belongs to the YAF9 family.</text>
</comment>
<keyword evidence="11" id="KW-1185">Reference proteome</keyword>
<dbReference type="RefSeq" id="XP_008711276.1">
    <property type="nucleotide sequence ID" value="XM_008713054.1"/>
</dbReference>
<feature type="domain" description="RING-type" evidence="8">
    <location>
        <begin position="29"/>
        <end position="90"/>
    </location>
</feature>
<keyword evidence="7" id="KW-0175">Coiled coil</keyword>
<dbReference type="InterPro" id="IPR005033">
    <property type="entry name" value="YEATS"/>
</dbReference>
<sequence length="297" mass="34432">MKRKTTRQPRSRPSSRMAETETIEHDDLCAICHCLMLRPVTTTCNHTLCAECMKVWSDISITDQRQIVGLEDVPTTCLPSEMESRCPMCRTLTTASPDRTREAALRRKYKHSYAARELEAQIVSDEHNADTIETLTLYIGNTHHLVKADQSGSKNTHNWKFFVRPSRTDLIEEVQVFLHPTFRNPRVILQLPPYEIHRLGWGFFTIYANVILKAGYRWMSSEAEDTADGQRQGKLPLEWTLDFNSNAGRGSQGRWRLKVKKEKQGQEVEDAVQRESVLRMWRQQRERDPDYVGHESS</sequence>
<keyword evidence="7" id="KW-0805">Transcription regulation</keyword>
<dbReference type="GO" id="GO:0005737">
    <property type="term" value="C:cytoplasm"/>
    <property type="evidence" value="ECO:0007669"/>
    <property type="project" value="UniProtKB-SubCell"/>
</dbReference>